<reference evidence="15" key="1">
    <citation type="journal article" date="2020" name="Stud. Mycol.">
        <title>101 Dothideomycetes genomes: a test case for predicting lifestyles and emergence of pathogens.</title>
        <authorList>
            <person name="Haridas S."/>
            <person name="Albert R."/>
            <person name="Binder M."/>
            <person name="Bloem J."/>
            <person name="Labutti K."/>
            <person name="Salamov A."/>
            <person name="Andreopoulos B."/>
            <person name="Baker S."/>
            <person name="Barry K."/>
            <person name="Bills G."/>
            <person name="Bluhm B."/>
            <person name="Cannon C."/>
            <person name="Castanera R."/>
            <person name="Culley D."/>
            <person name="Daum C."/>
            <person name="Ezra D."/>
            <person name="Gonzalez J."/>
            <person name="Henrissat B."/>
            <person name="Kuo A."/>
            <person name="Liang C."/>
            <person name="Lipzen A."/>
            <person name="Lutzoni F."/>
            <person name="Magnuson J."/>
            <person name="Mondo S."/>
            <person name="Nolan M."/>
            <person name="Ohm R."/>
            <person name="Pangilinan J."/>
            <person name="Park H.-J."/>
            <person name="Ramirez L."/>
            <person name="Alfaro M."/>
            <person name="Sun H."/>
            <person name="Tritt A."/>
            <person name="Yoshinaga Y."/>
            <person name="Zwiers L.-H."/>
            <person name="Turgeon B."/>
            <person name="Goodwin S."/>
            <person name="Spatafora J."/>
            <person name="Crous P."/>
            <person name="Grigoriev I."/>
        </authorList>
    </citation>
    <scope>NUCLEOTIDE SEQUENCE</scope>
    <source>
        <strain evidence="15">CBS 121739</strain>
    </source>
</reference>
<name>A0A6A6VV17_9PEZI</name>
<dbReference type="Gene3D" id="3.40.1180.10">
    <property type="entry name" value="Decaprenyl diphosphate synthase-like"/>
    <property type="match status" value="1"/>
</dbReference>
<sequence length="281" mass="31336">MRSFLKTQLHFLTFTLVHFIFSLYIRFRKAYHSVLDRVCAILYYHHRTPEYIHKDVKQLSRLPAHLSVVLELDDDEHSGAGLSSLVSDLAELAAWTACAGIPLLSVYEPSGVLKNYIPQTHRSISETLASYYGPSHPGKPTLSIRAPHLPSFSPPTTPPGTAESGAEGSSPPHLTILLLSAEDGRSTLVDLTKTLAEMAQRQKLSPADVSAELIDAEISESVMGEPDLLVLFGPRVILKGYPPWQMRLTEIFHVPDNEGVNYQVFIRALFRYAKAQMRFGR</sequence>
<evidence type="ECO:0000256" key="13">
    <source>
        <dbReference type="SAM" id="MobiDB-lite"/>
    </source>
</evidence>
<keyword evidence="10 14" id="KW-1133">Transmembrane helix</keyword>
<evidence type="ECO:0000256" key="10">
    <source>
        <dbReference type="ARBA" id="ARBA00022989"/>
    </source>
</evidence>
<keyword evidence="16" id="KW-1185">Reference proteome</keyword>
<evidence type="ECO:0000313" key="15">
    <source>
        <dbReference type="EMBL" id="KAF2754073.1"/>
    </source>
</evidence>
<keyword evidence="7 14" id="KW-0812">Transmembrane</keyword>
<evidence type="ECO:0000256" key="1">
    <source>
        <dbReference type="ARBA" id="ARBA00001946"/>
    </source>
</evidence>
<feature type="region of interest" description="Disordered" evidence="13">
    <location>
        <begin position="143"/>
        <end position="170"/>
    </location>
</feature>
<comment type="pathway">
    <text evidence="3">Protein modification; protein glycosylation.</text>
</comment>
<evidence type="ECO:0000256" key="4">
    <source>
        <dbReference type="ARBA" id="ARBA00005432"/>
    </source>
</evidence>
<dbReference type="OrthoDB" id="19639at2759"/>
<protein>
    <recommendedName>
        <fullName evidence="5">ditrans,polycis-polyprenyl diphosphate synthase [(2E,6E)-farnesyldiphosphate specific]</fullName>
        <ecNumber evidence="5">2.5.1.87</ecNumber>
    </recommendedName>
</protein>
<evidence type="ECO:0000256" key="11">
    <source>
        <dbReference type="ARBA" id="ARBA00023136"/>
    </source>
</evidence>
<dbReference type="InterPro" id="IPR038887">
    <property type="entry name" value="Nus1/NgBR"/>
</dbReference>
<keyword evidence="9" id="KW-0460">Magnesium</keyword>
<evidence type="ECO:0000256" key="2">
    <source>
        <dbReference type="ARBA" id="ARBA00004586"/>
    </source>
</evidence>
<keyword evidence="6" id="KW-0808">Transferase</keyword>
<dbReference type="UniPathway" id="UPA00378"/>
<evidence type="ECO:0000256" key="9">
    <source>
        <dbReference type="ARBA" id="ARBA00022842"/>
    </source>
</evidence>
<dbReference type="AlphaFoldDB" id="A0A6A6VV17"/>
<dbReference type="SUPFAM" id="SSF64005">
    <property type="entry name" value="Undecaprenyl diphosphate synthase"/>
    <property type="match status" value="1"/>
</dbReference>
<gene>
    <name evidence="15" type="ORF">EJ05DRAFT_479620</name>
</gene>
<evidence type="ECO:0000256" key="7">
    <source>
        <dbReference type="ARBA" id="ARBA00022692"/>
    </source>
</evidence>
<accession>A0A6A6VV17</accession>
<evidence type="ECO:0000313" key="16">
    <source>
        <dbReference type="Proteomes" id="UP000799437"/>
    </source>
</evidence>
<dbReference type="PANTHER" id="PTHR21528">
    <property type="entry name" value="DEHYDRODOLICHYL DIPHOSPHATE SYNTHASE COMPLEX SUBUNIT NUS1"/>
    <property type="match status" value="1"/>
</dbReference>
<dbReference type="GeneID" id="54485766"/>
<feature type="transmembrane region" description="Helical" evidence="14">
    <location>
        <begin position="9"/>
        <end position="27"/>
    </location>
</feature>
<dbReference type="GO" id="GO:0045547">
    <property type="term" value="F:ditrans,polycis-polyprenyl diphosphate synthase [(2E,6E)-farnesyl diphosphate specific] activity"/>
    <property type="evidence" value="ECO:0007669"/>
    <property type="project" value="UniProtKB-EC"/>
</dbReference>
<dbReference type="PANTHER" id="PTHR21528:SF0">
    <property type="entry name" value="DEHYDRODOLICHYL DIPHOSPHATE SYNTHASE COMPLEX SUBUNIT NUS1"/>
    <property type="match status" value="1"/>
</dbReference>
<evidence type="ECO:0000256" key="6">
    <source>
        <dbReference type="ARBA" id="ARBA00022679"/>
    </source>
</evidence>
<evidence type="ECO:0000256" key="8">
    <source>
        <dbReference type="ARBA" id="ARBA00022824"/>
    </source>
</evidence>
<comment type="catalytic activity">
    <reaction evidence="12">
        <text>n isopentenyl diphosphate + (2E,6E)-farnesyl diphosphate = a di-trans,poly-cis-polyprenyl diphosphate + n diphosphate</text>
        <dbReference type="Rhea" id="RHEA:53008"/>
        <dbReference type="Rhea" id="RHEA-COMP:19494"/>
        <dbReference type="ChEBI" id="CHEBI:33019"/>
        <dbReference type="ChEBI" id="CHEBI:128769"/>
        <dbReference type="ChEBI" id="CHEBI:136960"/>
        <dbReference type="ChEBI" id="CHEBI:175763"/>
        <dbReference type="EC" id="2.5.1.87"/>
    </reaction>
</comment>
<comment type="cofactor">
    <cofactor evidence="1">
        <name>Mg(2+)</name>
        <dbReference type="ChEBI" id="CHEBI:18420"/>
    </cofactor>
</comment>
<dbReference type="GO" id="GO:1904423">
    <property type="term" value="C:dehydrodolichyl diphosphate synthase complex"/>
    <property type="evidence" value="ECO:0007669"/>
    <property type="project" value="InterPro"/>
</dbReference>
<organism evidence="15 16">
    <name type="scientific">Pseudovirgaria hyperparasitica</name>
    <dbReference type="NCBI Taxonomy" id="470096"/>
    <lineage>
        <taxon>Eukaryota</taxon>
        <taxon>Fungi</taxon>
        <taxon>Dikarya</taxon>
        <taxon>Ascomycota</taxon>
        <taxon>Pezizomycotina</taxon>
        <taxon>Dothideomycetes</taxon>
        <taxon>Dothideomycetes incertae sedis</taxon>
        <taxon>Acrospermales</taxon>
        <taxon>Acrospermaceae</taxon>
        <taxon>Pseudovirgaria</taxon>
    </lineage>
</organism>
<evidence type="ECO:0000256" key="12">
    <source>
        <dbReference type="ARBA" id="ARBA00047353"/>
    </source>
</evidence>
<dbReference type="Proteomes" id="UP000799437">
    <property type="component" value="Unassembled WGS sequence"/>
</dbReference>
<dbReference type="GO" id="GO:0005789">
    <property type="term" value="C:endoplasmic reticulum membrane"/>
    <property type="evidence" value="ECO:0007669"/>
    <property type="project" value="UniProtKB-SubCell"/>
</dbReference>
<proteinExistence type="inferred from homology"/>
<comment type="similarity">
    <text evidence="4">Belongs to the UPP synthase family.</text>
</comment>
<dbReference type="EMBL" id="ML996581">
    <property type="protein sequence ID" value="KAF2754073.1"/>
    <property type="molecule type" value="Genomic_DNA"/>
</dbReference>
<evidence type="ECO:0000256" key="14">
    <source>
        <dbReference type="SAM" id="Phobius"/>
    </source>
</evidence>
<comment type="subcellular location">
    <subcellularLocation>
        <location evidence="2">Endoplasmic reticulum membrane</location>
    </subcellularLocation>
</comment>
<dbReference type="RefSeq" id="XP_033596524.1">
    <property type="nucleotide sequence ID" value="XM_033744712.1"/>
</dbReference>
<evidence type="ECO:0000256" key="5">
    <source>
        <dbReference type="ARBA" id="ARBA00012596"/>
    </source>
</evidence>
<keyword evidence="11 14" id="KW-0472">Membrane</keyword>
<dbReference type="EC" id="2.5.1.87" evidence="5"/>
<keyword evidence="8" id="KW-0256">Endoplasmic reticulum</keyword>
<evidence type="ECO:0000256" key="3">
    <source>
        <dbReference type="ARBA" id="ARBA00004922"/>
    </source>
</evidence>
<dbReference type="InterPro" id="IPR036424">
    <property type="entry name" value="UPP_synth-like_sf"/>
</dbReference>